<evidence type="ECO:0000313" key="4">
    <source>
        <dbReference type="Proteomes" id="UP000183190"/>
    </source>
</evidence>
<proteinExistence type="predicted"/>
<dbReference type="PANTHER" id="PTHR39430:SF1">
    <property type="entry name" value="PROTEASE"/>
    <property type="match status" value="1"/>
</dbReference>
<dbReference type="PANTHER" id="PTHR39430">
    <property type="entry name" value="MEMBRANE-ASSOCIATED PROTEASE-RELATED"/>
    <property type="match status" value="1"/>
</dbReference>
<dbReference type="OrthoDB" id="324900at2"/>
<feature type="transmembrane region" description="Helical" evidence="1">
    <location>
        <begin position="80"/>
        <end position="104"/>
    </location>
</feature>
<organism evidence="3 4">
    <name type="scientific">Ruminococcus flavefaciens</name>
    <dbReference type="NCBI Taxonomy" id="1265"/>
    <lineage>
        <taxon>Bacteria</taxon>
        <taxon>Bacillati</taxon>
        <taxon>Bacillota</taxon>
        <taxon>Clostridia</taxon>
        <taxon>Eubacteriales</taxon>
        <taxon>Oscillospiraceae</taxon>
        <taxon>Ruminococcus</taxon>
    </lineage>
</organism>
<dbReference type="RefSeq" id="WP_074715885.1">
    <property type="nucleotide sequence ID" value="NZ_FNWV01000004.1"/>
</dbReference>
<dbReference type="GO" id="GO:0080120">
    <property type="term" value="P:CAAX-box protein maturation"/>
    <property type="evidence" value="ECO:0007669"/>
    <property type="project" value="UniProtKB-ARBA"/>
</dbReference>
<feature type="transmembrane region" description="Helical" evidence="1">
    <location>
        <begin position="219"/>
        <end position="239"/>
    </location>
</feature>
<keyword evidence="1" id="KW-0472">Membrane</keyword>
<dbReference type="EMBL" id="FNWV01000004">
    <property type="protein sequence ID" value="SEH56152.1"/>
    <property type="molecule type" value="Genomic_DNA"/>
</dbReference>
<keyword evidence="1" id="KW-0812">Transmembrane</keyword>
<feature type="transmembrane region" description="Helical" evidence="1">
    <location>
        <begin position="290"/>
        <end position="313"/>
    </location>
</feature>
<dbReference type="Pfam" id="PF02517">
    <property type="entry name" value="Rce1-like"/>
    <property type="match status" value="1"/>
</dbReference>
<feature type="domain" description="CAAX prenyl protease 2/Lysostaphin resistance protein A-like" evidence="2">
    <location>
        <begin position="162"/>
        <end position="254"/>
    </location>
</feature>
<name>A0A1H6J3E6_RUMFL</name>
<feature type="transmembrane region" description="Helical" evidence="1">
    <location>
        <begin position="125"/>
        <end position="150"/>
    </location>
</feature>
<gene>
    <name evidence="3" type="ORF">SAMN02910265_01456</name>
</gene>
<accession>A0A1H6J3E6</accession>
<evidence type="ECO:0000313" key="3">
    <source>
        <dbReference type="EMBL" id="SEH56152.1"/>
    </source>
</evidence>
<dbReference type="Proteomes" id="UP000183190">
    <property type="component" value="Unassembled WGS sequence"/>
</dbReference>
<evidence type="ECO:0000259" key="2">
    <source>
        <dbReference type="Pfam" id="PF02517"/>
    </source>
</evidence>
<sequence>MFDYRPKMFDEASKSHASKKLSSILLTFIVVFLVLYLLESVIPSVITTKPMLEEMKKNGYLQNGEKFNLKQSMKIATKVLAVPGVMIPSLLSTLIGTIGAIFYCRCVEMRPVCSMGARKKGLIPHYLTGMIIGLIMMSAITFLSVAFGANTISVCSNVNYKLLPLFLLGFIVQGMSEEFIFRGYLMNSIGGGGYHTAIAVGISAVFFGLAHAMNPGFGPLAFFNLILFGVFAAVYMIIFDNIWGIAAIHSIWNFAQGNIYGISVSGLDQSESLLKTTQVSDKAFLTGGEFGIEGSICTTIVLLVCIAFSAYILNRKSKTAPQAETVSEDNKTDSTIN</sequence>
<dbReference type="GO" id="GO:0004175">
    <property type="term" value="F:endopeptidase activity"/>
    <property type="evidence" value="ECO:0007669"/>
    <property type="project" value="UniProtKB-ARBA"/>
</dbReference>
<evidence type="ECO:0000256" key="1">
    <source>
        <dbReference type="SAM" id="Phobius"/>
    </source>
</evidence>
<protein>
    <recommendedName>
        <fullName evidence="2">CAAX prenyl protease 2/Lysostaphin resistance protein A-like domain-containing protein</fullName>
    </recommendedName>
</protein>
<dbReference type="InterPro" id="IPR003675">
    <property type="entry name" value="Rce1/LyrA-like_dom"/>
</dbReference>
<dbReference type="AlphaFoldDB" id="A0A1H6J3E6"/>
<feature type="transmembrane region" description="Helical" evidence="1">
    <location>
        <begin position="193"/>
        <end position="213"/>
    </location>
</feature>
<feature type="transmembrane region" description="Helical" evidence="1">
    <location>
        <begin position="21"/>
        <end position="46"/>
    </location>
</feature>
<feature type="transmembrane region" description="Helical" evidence="1">
    <location>
        <begin position="162"/>
        <end position="181"/>
    </location>
</feature>
<keyword evidence="1" id="KW-1133">Transmembrane helix</keyword>
<reference evidence="3 4" key="1">
    <citation type="submission" date="2016-10" db="EMBL/GenBank/DDBJ databases">
        <authorList>
            <person name="de Groot N.N."/>
        </authorList>
    </citation>
    <scope>NUCLEOTIDE SEQUENCE [LARGE SCALE GENOMIC DNA]</scope>
    <source>
        <strain evidence="3 4">YAD2003</strain>
    </source>
</reference>